<keyword evidence="2" id="KW-1185">Reference proteome</keyword>
<protein>
    <recommendedName>
        <fullName evidence="3">DUF1176 domain-containing protein</fullName>
    </recommendedName>
</protein>
<name>A0A2P7S784_9HYPH</name>
<sequence length="422" mass="45229">MNTKGPIEPMADDWATKPMPHMAPASNRSRLAWIRVISDVRLAGEDWALVIASRLVATRGHGWHQDSHTALRENFRMRLLLVTALLCVCGVSAASAGSYKQIKDFEVSCSVALACRIQTPAKSPAHPAVSAFTLSRKAGPDAPLEVLVAAPEALAGGSDIGFVADGKEVLKLPLAKASRNEETGEYGFPGDPETMKLLDALRNASKLEIAYKSGAGEGRSTFSLAGLVGALIFTDEAQGRLKAKDALQVKGEGTSPTIDVREISSIADVPEAIRGRFKDTGSCSFYDEGQFGYGGFDAAVGNDLRLLVLPCGDAGAYNQPFAVFVDRGSEIDQLALPDMSDEGPTTVWQAWNIDWDQSARVMTAFFKGRGLGDCGSWNKWKLRTEGDGPAFVLLEARAKGECDGEYGGGPEKWPALWPLHAK</sequence>
<dbReference type="EMBL" id="PXYL01000011">
    <property type="protein sequence ID" value="PSJ58310.1"/>
    <property type="molecule type" value="Genomic_DNA"/>
</dbReference>
<proteinExistence type="predicted"/>
<organism evidence="1 2">
    <name type="scientific">Pseudaminobacter soli</name>
    <name type="common">ex Li et al. 2025</name>
    <dbReference type="NCBI Taxonomy" id="1295366"/>
    <lineage>
        <taxon>Bacteria</taxon>
        <taxon>Pseudomonadati</taxon>
        <taxon>Pseudomonadota</taxon>
        <taxon>Alphaproteobacteria</taxon>
        <taxon>Hyphomicrobiales</taxon>
        <taxon>Phyllobacteriaceae</taxon>
        <taxon>Pseudaminobacter</taxon>
    </lineage>
</organism>
<gene>
    <name evidence="1" type="ORF">C7I85_20510</name>
</gene>
<evidence type="ECO:0000313" key="1">
    <source>
        <dbReference type="EMBL" id="PSJ58310.1"/>
    </source>
</evidence>
<dbReference type="Pfam" id="PF06674">
    <property type="entry name" value="DUF1176"/>
    <property type="match status" value="1"/>
</dbReference>
<reference evidence="1 2" key="1">
    <citation type="submission" date="2018-03" db="EMBL/GenBank/DDBJ databases">
        <title>The draft genome of Mesorhizobium soli JCM 19897.</title>
        <authorList>
            <person name="Li L."/>
            <person name="Liu L."/>
            <person name="Liang L."/>
            <person name="Wang T."/>
            <person name="Zhang X."/>
        </authorList>
    </citation>
    <scope>NUCLEOTIDE SEQUENCE [LARGE SCALE GENOMIC DNA]</scope>
    <source>
        <strain evidence="1 2">JCM 19897</strain>
    </source>
</reference>
<comment type="caution">
    <text evidence="1">The sequence shown here is derived from an EMBL/GenBank/DDBJ whole genome shotgun (WGS) entry which is preliminary data.</text>
</comment>
<dbReference type="InterPro" id="IPR009560">
    <property type="entry name" value="DUF1176"/>
</dbReference>
<evidence type="ECO:0008006" key="3">
    <source>
        <dbReference type="Google" id="ProtNLM"/>
    </source>
</evidence>
<evidence type="ECO:0000313" key="2">
    <source>
        <dbReference type="Proteomes" id="UP000240653"/>
    </source>
</evidence>
<accession>A0A2P7S784</accession>
<dbReference type="Proteomes" id="UP000240653">
    <property type="component" value="Unassembled WGS sequence"/>
</dbReference>
<dbReference type="AlphaFoldDB" id="A0A2P7S784"/>
<dbReference type="OrthoDB" id="330924at2"/>